<sequence length="349" mass="40366">MLGTDTGKARHIKIEILNGGEYEALLNSGRLSLLGASYNVDEFLAAPKILLCGRCNQGGHIKKFCQQSKFDICRRCGGVRTHLQDHRDCQIKCHHCGGDHESTSYKCQYISDFRYQLIQKLREHPEKLPPQVQLFIPTEFREKNDRQKTIVNKNARNERPLRQQQQQFNKTDSDSRAWPGWNSTTTGPSSSISQADELIKSFTQRLDEMEKRHETENRLAQERYEAEKMRIEIKYKLHIESLSKAWLLTDQTQEMQQRIISKTTTATREAFTSIIEMAEALAGTVNELKKQSGTEVFDGWLHLIQTHRNQLKGTHVRYNEQLKEMESFQSEYNASKKNALLTLFSSNNV</sequence>
<dbReference type="InterPro" id="IPR000315">
    <property type="entry name" value="Znf_B-box"/>
</dbReference>
<keyword evidence="1" id="KW-0479">Metal-binding</keyword>
<evidence type="ECO:0000313" key="5">
    <source>
        <dbReference type="EMBL" id="CAF4334669.1"/>
    </source>
</evidence>
<dbReference type="Proteomes" id="UP000663829">
    <property type="component" value="Unassembled WGS sequence"/>
</dbReference>
<dbReference type="Proteomes" id="UP000681722">
    <property type="component" value="Unassembled WGS sequence"/>
</dbReference>
<feature type="compositionally biased region" description="Polar residues" evidence="2">
    <location>
        <begin position="181"/>
        <end position="194"/>
    </location>
</feature>
<dbReference type="AlphaFoldDB" id="A0A815QMB4"/>
<proteinExistence type="predicted"/>
<keyword evidence="1" id="KW-0863">Zinc-finger</keyword>
<dbReference type="GO" id="GO:0008270">
    <property type="term" value="F:zinc ion binding"/>
    <property type="evidence" value="ECO:0007669"/>
    <property type="project" value="UniProtKB-KW"/>
</dbReference>
<dbReference type="OrthoDB" id="7477923at2759"/>
<comment type="caution">
    <text evidence="4">The sequence shown here is derived from an EMBL/GenBank/DDBJ whole genome shotgun (WGS) entry which is preliminary data.</text>
</comment>
<protein>
    <recommendedName>
        <fullName evidence="3">B box-type domain-containing protein</fullName>
    </recommendedName>
</protein>
<feature type="domain" description="B box-type" evidence="3">
    <location>
        <begin position="47"/>
        <end position="91"/>
    </location>
</feature>
<evidence type="ECO:0000313" key="4">
    <source>
        <dbReference type="EMBL" id="CAF1465403.1"/>
    </source>
</evidence>
<name>A0A815QMB4_9BILA</name>
<dbReference type="PROSITE" id="PS50119">
    <property type="entry name" value="ZF_BBOX"/>
    <property type="match status" value="1"/>
</dbReference>
<keyword evidence="1" id="KW-0862">Zinc</keyword>
<feature type="region of interest" description="Disordered" evidence="2">
    <location>
        <begin position="145"/>
        <end position="194"/>
    </location>
</feature>
<reference evidence="4" key="1">
    <citation type="submission" date="2021-02" db="EMBL/GenBank/DDBJ databases">
        <authorList>
            <person name="Nowell W R."/>
        </authorList>
    </citation>
    <scope>NUCLEOTIDE SEQUENCE</scope>
</reference>
<evidence type="ECO:0000259" key="3">
    <source>
        <dbReference type="PROSITE" id="PS50119"/>
    </source>
</evidence>
<keyword evidence="6" id="KW-1185">Reference proteome</keyword>
<evidence type="ECO:0000256" key="1">
    <source>
        <dbReference type="PROSITE-ProRule" id="PRU00024"/>
    </source>
</evidence>
<evidence type="ECO:0000256" key="2">
    <source>
        <dbReference type="SAM" id="MobiDB-lite"/>
    </source>
</evidence>
<evidence type="ECO:0000313" key="6">
    <source>
        <dbReference type="Proteomes" id="UP000663829"/>
    </source>
</evidence>
<dbReference type="EMBL" id="CAJOBC010085709">
    <property type="protein sequence ID" value="CAF4334669.1"/>
    <property type="molecule type" value="Genomic_DNA"/>
</dbReference>
<accession>A0A815QMB4</accession>
<organism evidence="4 6">
    <name type="scientific">Didymodactylos carnosus</name>
    <dbReference type="NCBI Taxonomy" id="1234261"/>
    <lineage>
        <taxon>Eukaryota</taxon>
        <taxon>Metazoa</taxon>
        <taxon>Spiralia</taxon>
        <taxon>Gnathifera</taxon>
        <taxon>Rotifera</taxon>
        <taxon>Eurotatoria</taxon>
        <taxon>Bdelloidea</taxon>
        <taxon>Philodinida</taxon>
        <taxon>Philodinidae</taxon>
        <taxon>Didymodactylos</taxon>
    </lineage>
</organism>
<dbReference type="EMBL" id="CAJNOQ010020247">
    <property type="protein sequence ID" value="CAF1465403.1"/>
    <property type="molecule type" value="Genomic_DNA"/>
</dbReference>
<gene>
    <name evidence="4" type="ORF">GPM918_LOCUS35252</name>
    <name evidence="5" type="ORF">SRO942_LOCUS35968</name>
</gene>